<protein>
    <submittedName>
        <fullName evidence="4">Glycosyl hydrolase family protein</fullName>
    </submittedName>
</protein>
<dbReference type="Gene3D" id="2.60.120.430">
    <property type="entry name" value="Galactose-binding lectin"/>
    <property type="match status" value="1"/>
</dbReference>
<reference evidence="4 5" key="1">
    <citation type="submission" date="2019-03" db="EMBL/GenBank/DDBJ databases">
        <title>Seongchinamella monodicae gen. nov., sp. nov., a novel member of the Gammaproteobacteria isolated from a tidal mudflat of beach.</title>
        <authorList>
            <person name="Yang H.G."/>
            <person name="Kang J.W."/>
            <person name="Lee S.D."/>
        </authorList>
    </citation>
    <scope>NUCLEOTIDE SEQUENCE [LARGE SCALE GENOMIC DNA]</scope>
    <source>
        <strain evidence="4 5">GH4-78</strain>
    </source>
</reference>
<evidence type="ECO:0000256" key="2">
    <source>
        <dbReference type="SAM" id="SignalP"/>
    </source>
</evidence>
<dbReference type="InterPro" id="IPR000757">
    <property type="entry name" value="Beta-glucanase-like"/>
</dbReference>
<evidence type="ECO:0000256" key="1">
    <source>
        <dbReference type="ARBA" id="ARBA00006865"/>
    </source>
</evidence>
<keyword evidence="2" id="KW-0732">Signal</keyword>
<dbReference type="Pfam" id="PF00722">
    <property type="entry name" value="Glyco_hydro_16"/>
    <property type="match status" value="1"/>
</dbReference>
<dbReference type="PANTHER" id="PTHR10963:SF55">
    <property type="entry name" value="GLYCOSIDE HYDROLASE FAMILY 16 PROTEIN"/>
    <property type="match status" value="1"/>
</dbReference>
<feature type="domain" description="GH16" evidence="3">
    <location>
        <begin position="174"/>
        <end position="448"/>
    </location>
</feature>
<dbReference type="InterPro" id="IPR021720">
    <property type="entry name" value="Malectin_dom"/>
</dbReference>
<feature type="chain" id="PRO_5020988323" evidence="2">
    <location>
        <begin position="27"/>
        <end position="449"/>
    </location>
</feature>
<dbReference type="GO" id="GO:0004553">
    <property type="term" value="F:hydrolase activity, hydrolyzing O-glycosyl compounds"/>
    <property type="evidence" value="ECO:0007669"/>
    <property type="project" value="InterPro"/>
</dbReference>
<comment type="similarity">
    <text evidence="1">Belongs to the glycosyl hydrolase 16 family.</text>
</comment>
<dbReference type="PROSITE" id="PS51762">
    <property type="entry name" value="GH16_2"/>
    <property type="match status" value="1"/>
</dbReference>
<dbReference type="Pfam" id="PF11721">
    <property type="entry name" value="Malectin"/>
    <property type="match status" value="1"/>
</dbReference>
<keyword evidence="5" id="KW-1185">Reference proteome</keyword>
<gene>
    <name evidence="4" type="ORF">E2F43_02875</name>
</gene>
<sequence>MFPAPIKTGYMLCLLLLWAVEGVAQPAELEVIDLQDADAVVWAINLGGQAHRSIDGIQFQADADGAGATGSVPAVLGAQDITVYRSHRVGEMRLEKSLPDGIYDLTFYFAEPHGAEPGERVFDVLAQDRIVIQHLDVSLSRSSSVPSALKRTVIGVEVTNGRLVVQLRAVRSVPILSGLSVRARQPEAREWRLVWFDEFDYTGPPDASKWQIDQWQAGKVNDEDQAYTSRSRNVRVASGKLMLQAHAEQYQGAAYTSGRVHSKGLGHFLYGRIDISARLPAGQGLWSALWMLPDNPYQYATNCEEGSEWQGNPDCDAWPNSGEIDIMEHVGYDMRRVHSTVHNHRFFSTGPELRNASIEVEDVAGAFHVYSMEWTPQQIRVFVDGVEFYRYLRLTEDWRDWPFDHPFHLIMNLAVGGHWGRAGGPIDQSVFPATMEVDYVRVFVPRAIE</sequence>
<dbReference type="CDD" id="cd08023">
    <property type="entry name" value="GH16_laminarinase_like"/>
    <property type="match status" value="1"/>
</dbReference>
<evidence type="ECO:0000313" key="5">
    <source>
        <dbReference type="Proteomes" id="UP000295554"/>
    </source>
</evidence>
<dbReference type="OrthoDB" id="9809583at2"/>
<dbReference type="SUPFAM" id="SSF49899">
    <property type="entry name" value="Concanavalin A-like lectins/glucanases"/>
    <property type="match status" value="1"/>
</dbReference>
<dbReference type="InterPro" id="IPR050546">
    <property type="entry name" value="Glycosyl_Hydrlase_16"/>
</dbReference>
<comment type="caution">
    <text evidence="4">The sequence shown here is derived from an EMBL/GenBank/DDBJ whole genome shotgun (WGS) entry which is preliminary data.</text>
</comment>
<feature type="signal peptide" evidence="2">
    <location>
        <begin position="1"/>
        <end position="26"/>
    </location>
</feature>
<dbReference type="Proteomes" id="UP000295554">
    <property type="component" value="Unassembled WGS sequence"/>
</dbReference>
<dbReference type="InterPro" id="IPR013320">
    <property type="entry name" value="ConA-like_dom_sf"/>
</dbReference>
<evidence type="ECO:0000259" key="3">
    <source>
        <dbReference type="PROSITE" id="PS51762"/>
    </source>
</evidence>
<dbReference type="PANTHER" id="PTHR10963">
    <property type="entry name" value="GLYCOSYL HYDROLASE-RELATED"/>
    <property type="match status" value="1"/>
</dbReference>
<organism evidence="4 5">
    <name type="scientific">Seongchinamella unica</name>
    <dbReference type="NCBI Taxonomy" id="2547392"/>
    <lineage>
        <taxon>Bacteria</taxon>
        <taxon>Pseudomonadati</taxon>
        <taxon>Pseudomonadota</taxon>
        <taxon>Gammaproteobacteria</taxon>
        <taxon>Cellvibrionales</taxon>
        <taxon>Halieaceae</taxon>
        <taxon>Seongchinamella</taxon>
    </lineage>
</organism>
<dbReference type="AlphaFoldDB" id="A0A4R5LUZ3"/>
<dbReference type="GO" id="GO:0005975">
    <property type="term" value="P:carbohydrate metabolic process"/>
    <property type="evidence" value="ECO:0007669"/>
    <property type="project" value="InterPro"/>
</dbReference>
<dbReference type="Gene3D" id="2.60.120.200">
    <property type="match status" value="1"/>
</dbReference>
<name>A0A4R5LUZ3_9GAMM</name>
<accession>A0A4R5LUZ3</accession>
<proteinExistence type="inferred from homology"/>
<dbReference type="EMBL" id="SMSE01000001">
    <property type="protein sequence ID" value="TDG15192.1"/>
    <property type="molecule type" value="Genomic_DNA"/>
</dbReference>
<evidence type="ECO:0000313" key="4">
    <source>
        <dbReference type="EMBL" id="TDG15192.1"/>
    </source>
</evidence>
<keyword evidence="4" id="KW-0378">Hydrolase</keyword>